<keyword evidence="4" id="KW-1185">Reference proteome</keyword>
<protein>
    <recommendedName>
        <fullName evidence="2">DUF3857 domain-containing protein</fullName>
    </recommendedName>
</protein>
<evidence type="ECO:0000256" key="1">
    <source>
        <dbReference type="SAM" id="SignalP"/>
    </source>
</evidence>
<comment type="caution">
    <text evidence="3">The sequence shown here is derived from an EMBL/GenBank/DDBJ whole genome shotgun (WGS) entry which is preliminary data.</text>
</comment>
<evidence type="ECO:0000259" key="2">
    <source>
        <dbReference type="Pfam" id="PF12969"/>
    </source>
</evidence>
<gene>
    <name evidence="3" type="ORF">GCM10007925_13820</name>
</gene>
<sequence length="662" mass="72388">MMMRSFGGSMAAAVLVMPAAAHAADPTPSIRPAPAWVVPVKVPTPNPKLLALPAQVLVLNVQERLAREATTTYLEYVAQPQTVTGLQGIGTVAMPWNVERSDFAIHKIEINRAGKVINALDPAAMMVLRQETNLDKAMLDGGRTVVLPVKGLQLGDRLTVAVSYTTKAPVIAVRPEEVWMVNADETINRTERRLIVPDDLAVKWYRAPATAEPTVTKAGGYTDYFFVGSGAKAREWPTGTPSRFTAPLVQVTAWSNWNEVATAVIPLFAKARTIKDGSPLAAEADRIAAASKDPEQRLLAALRLAQEKVRYVALLLGQGAYVPVGAEETWEQKFGDCKGKTALLLGLLDRLGIEAEPMLVSSSLNSYMPELHPSLAVFDHVMVRARVNGRTLYLDPTSYGQRTVSELSRSAFVRGLPLVPGTDLISIARTIPAQALSQADVVWDGRQGFERRVPFTATLVLRDETASQMRAAKAASEDADKHLENLQNFVPGVANKDLALKSEEPEQPDGSYKVTFAGTATMDWSPIKGLKGYRYELSQNTVKWEFEDGRSGDKDRDLPLVMNWPYYIASSETILLPNGGKGFKAEGEQIDRRFGAVRITRSIGIEGDKAVTRAVFVHEKPEASAEETRSMKKVADELNDKFAYVVAPGKIRPVKDEEGKKD</sequence>
<dbReference type="Pfam" id="PF12969">
    <property type="entry name" value="DUF3857"/>
    <property type="match status" value="1"/>
</dbReference>
<dbReference type="Gene3D" id="3.10.620.30">
    <property type="match status" value="1"/>
</dbReference>
<evidence type="ECO:0000313" key="4">
    <source>
        <dbReference type="Proteomes" id="UP001156703"/>
    </source>
</evidence>
<evidence type="ECO:0000313" key="3">
    <source>
        <dbReference type="EMBL" id="GLR47669.1"/>
    </source>
</evidence>
<accession>A0ABQ5Z4E6</accession>
<dbReference type="Gene3D" id="2.60.40.3140">
    <property type="match status" value="1"/>
</dbReference>
<organism evidence="3 4">
    <name type="scientific">Sphingomonas astaxanthinifaciens DSM 22298</name>
    <dbReference type="NCBI Taxonomy" id="1123267"/>
    <lineage>
        <taxon>Bacteria</taxon>
        <taxon>Pseudomonadati</taxon>
        <taxon>Pseudomonadota</taxon>
        <taxon>Alphaproteobacteria</taxon>
        <taxon>Sphingomonadales</taxon>
        <taxon>Sphingomonadaceae</taxon>
        <taxon>Sphingomonas</taxon>
    </lineage>
</organism>
<feature type="signal peptide" evidence="1">
    <location>
        <begin position="1"/>
        <end position="23"/>
    </location>
</feature>
<name>A0ABQ5Z4E6_9SPHN</name>
<feature type="chain" id="PRO_5046225683" description="DUF3857 domain-containing protein" evidence="1">
    <location>
        <begin position="24"/>
        <end position="662"/>
    </location>
</feature>
<feature type="domain" description="DUF3857" evidence="2">
    <location>
        <begin position="70"/>
        <end position="224"/>
    </location>
</feature>
<proteinExistence type="predicted"/>
<reference evidence="4" key="1">
    <citation type="journal article" date="2019" name="Int. J. Syst. Evol. Microbiol.">
        <title>The Global Catalogue of Microorganisms (GCM) 10K type strain sequencing project: providing services to taxonomists for standard genome sequencing and annotation.</title>
        <authorList>
            <consortium name="The Broad Institute Genomics Platform"/>
            <consortium name="The Broad Institute Genome Sequencing Center for Infectious Disease"/>
            <person name="Wu L."/>
            <person name="Ma J."/>
        </authorList>
    </citation>
    <scope>NUCLEOTIDE SEQUENCE [LARGE SCALE GENOMIC DNA]</scope>
    <source>
        <strain evidence="4">NBRC 102146</strain>
    </source>
</reference>
<dbReference type="EMBL" id="BSOO01000012">
    <property type="protein sequence ID" value="GLR47669.1"/>
    <property type="molecule type" value="Genomic_DNA"/>
</dbReference>
<dbReference type="SUPFAM" id="SSF54001">
    <property type="entry name" value="Cysteine proteinases"/>
    <property type="match status" value="1"/>
</dbReference>
<dbReference type="InterPro" id="IPR038765">
    <property type="entry name" value="Papain-like_cys_pep_sf"/>
</dbReference>
<dbReference type="Proteomes" id="UP001156703">
    <property type="component" value="Unassembled WGS sequence"/>
</dbReference>
<dbReference type="InterPro" id="IPR024618">
    <property type="entry name" value="DUF3857"/>
</dbReference>
<keyword evidence="1" id="KW-0732">Signal</keyword>